<dbReference type="InterPro" id="IPR029069">
    <property type="entry name" value="HotDog_dom_sf"/>
</dbReference>
<feature type="domain" description="Acyl-CoA thioesterase-like N-terminal HotDog" evidence="1">
    <location>
        <begin position="33"/>
        <end position="102"/>
    </location>
</feature>
<feature type="domain" description="Acyl-CoA thioesterase-like C-terminal" evidence="2">
    <location>
        <begin position="126"/>
        <end position="260"/>
    </location>
</feature>
<dbReference type="Gene3D" id="2.40.160.210">
    <property type="entry name" value="Acyl-CoA thioesterase, double hotdog domain"/>
    <property type="match status" value="1"/>
</dbReference>
<sequence length="264" mass="28175">MSLRLAEPGVTTLLDGPPLERLGACAHLRGFDGVHGGLTLALLARRMLADSPGHELVSLEGRFVRTMLRGARLDSAVVKRGRTAVWSTAVAQDADGPVVTAAGLLRPRGSDLGDLRAPAVPCASHPEGLPELRLPPAFAAVLDQVEIRNAGSTRPFGGHETAELLAWVRIIGDDQPLDALRTVFMVDVLVPSLTATLTERAAVPSLELSVHLGRIPPVASSWLLLHARTTRIAGDAWVTEDVDAWTREGVHVATARQLRLVLEV</sequence>
<organism evidence="3 4">
    <name type="scientific">Nocardioides marmorisolisilvae</name>
    <dbReference type="NCBI Taxonomy" id="1542737"/>
    <lineage>
        <taxon>Bacteria</taxon>
        <taxon>Bacillati</taxon>
        <taxon>Actinomycetota</taxon>
        <taxon>Actinomycetes</taxon>
        <taxon>Propionibacteriales</taxon>
        <taxon>Nocardioidaceae</taxon>
        <taxon>Nocardioides</taxon>
    </lineage>
</organism>
<dbReference type="EMBL" id="RJSG01000002">
    <property type="protein sequence ID" value="RNL78830.1"/>
    <property type="molecule type" value="Genomic_DNA"/>
</dbReference>
<dbReference type="Proteomes" id="UP000277094">
    <property type="component" value="Unassembled WGS sequence"/>
</dbReference>
<proteinExistence type="predicted"/>
<dbReference type="OrthoDB" id="5418286at2"/>
<accession>A0A3N0DTB2</accession>
<protein>
    <submittedName>
        <fullName evidence="3">Thioesterase family protein</fullName>
    </submittedName>
</protein>
<dbReference type="RefSeq" id="WP_123233332.1">
    <property type="nucleotide sequence ID" value="NZ_RJSG01000002.1"/>
</dbReference>
<dbReference type="InterPro" id="IPR049449">
    <property type="entry name" value="TesB_ACOT8-like_N"/>
</dbReference>
<dbReference type="InterPro" id="IPR042171">
    <property type="entry name" value="Acyl-CoA_hotdog"/>
</dbReference>
<evidence type="ECO:0000259" key="2">
    <source>
        <dbReference type="Pfam" id="PF20789"/>
    </source>
</evidence>
<dbReference type="Pfam" id="PF13622">
    <property type="entry name" value="4HBT_3"/>
    <property type="match status" value="1"/>
</dbReference>
<reference evidence="3 4" key="1">
    <citation type="submission" date="2018-11" db="EMBL/GenBank/DDBJ databases">
        <authorList>
            <person name="Li F."/>
        </authorList>
    </citation>
    <scope>NUCLEOTIDE SEQUENCE [LARGE SCALE GENOMIC DNA]</scope>
    <source>
        <strain evidence="3 4">KIS18-7</strain>
    </source>
</reference>
<name>A0A3N0DTB2_9ACTN</name>
<dbReference type="AlphaFoldDB" id="A0A3N0DTB2"/>
<dbReference type="InterPro" id="IPR049450">
    <property type="entry name" value="ACOT8-like_C"/>
</dbReference>
<dbReference type="SUPFAM" id="SSF54637">
    <property type="entry name" value="Thioesterase/thiol ester dehydrase-isomerase"/>
    <property type="match status" value="1"/>
</dbReference>
<keyword evidence="4" id="KW-1185">Reference proteome</keyword>
<comment type="caution">
    <text evidence="3">The sequence shown here is derived from an EMBL/GenBank/DDBJ whole genome shotgun (WGS) entry which is preliminary data.</text>
</comment>
<evidence type="ECO:0000313" key="4">
    <source>
        <dbReference type="Proteomes" id="UP000277094"/>
    </source>
</evidence>
<evidence type="ECO:0000259" key="1">
    <source>
        <dbReference type="Pfam" id="PF13622"/>
    </source>
</evidence>
<evidence type="ECO:0000313" key="3">
    <source>
        <dbReference type="EMBL" id="RNL78830.1"/>
    </source>
</evidence>
<dbReference type="Pfam" id="PF20789">
    <property type="entry name" value="4HBT_3C"/>
    <property type="match status" value="1"/>
</dbReference>
<gene>
    <name evidence="3" type="ORF">EFL95_07125</name>
</gene>